<evidence type="ECO:0000313" key="2">
    <source>
        <dbReference type="Proteomes" id="UP000316781"/>
    </source>
</evidence>
<evidence type="ECO:0008006" key="3">
    <source>
        <dbReference type="Google" id="ProtNLM"/>
    </source>
</evidence>
<protein>
    <recommendedName>
        <fullName evidence="3">Nuclear transport factor 2 family protein</fullName>
    </recommendedName>
</protein>
<reference evidence="1 2" key="1">
    <citation type="submission" date="2019-07" db="EMBL/GenBank/DDBJ databases">
        <title>Ln-dependent methylotrophs.</title>
        <authorList>
            <person name="Tani A."/>
        </authorList>
    </citation>
    <scope>NUCLEOTIDE SEQUENCE [LARGE SCALE GENOMIC DNA]</scope>
    <source>
        <strain evidence="1 2">SM89A</strain>
    </source>
</reference>
<dbReference type="AlphaFoldDB" id="A0A549T8Z3"/>
<dbReference type="Proteomes" id="UP000316781">
    <property type="component" value="Unassembled WGS sequence"/>
</dbReference>
<dbReference type="InterPro" id="IPR032710">
    <property type="entry name" value="NTF2-like_dom_sf"/>
</dbReference>
<comment type="caution">
    <text evidence="1">The sequence shown here is derived from an EMBL/GenBank/DDBJ whole genome shotgun (WGS) entry which is preliminary data.</text>
</comment>
<dbReference type="SUPFAM" id="SSF54427">
    <property type="entry name" value="NTF2-like"/>
    <property type="match status" value="1"/>
</dbReference>
<dbReference type="Gene3D" id="3.10.450.50">
    <property type="match status" value="1"/>
</dbReference>
<evidence type="ECO:0000313" key="1">
    <source>
        <dbReference type="EMBL" id="TRL38341.1"/>
    </source>
</evidence>
<organism evidence="1 2">
    <name type="scientific">Methylosinus sporium</name>
    <dbReference type="NCBI Taxonomy" id="428"/>
    <lineage>
        <taxon>Bacteria</taxon>
        <taxon>Pseudomonadati</taxon>
        <taxon>Pseudomonadota</taxon>
        <taxon>Alphaproteobacteria</taxon>
        <taxon>Hyphomicrobiales</taxon>
        <taxon>Methylocystaceae</taxon>
        <taxon>Methylosinus</taxon>
    </lineage>
</organism>
<gene>
    <name evidence="1" type="ORF">FM996_00480</name>
</gene>
<proteinExistence type="predicted"/>
<name>A0A549T8Z3_METSR</name>
<accession>A0A549T8Z3</accession>
<sequence length="144" mass="16026">MRDIVPIVEGLAKALDRDDFDTASRFLSEDCAYDTGGDVVTGRIAIIDSYRAASAWAHATFDEVVYESEIDRADVSDTSVAVIYTDRIRKGERWHTHKCRQTVDVDRRSGKVVAIAHGDFEGEAERLNAFFAACGVVRRARPES</sequence>
<dbReference type="EMBL" id="VJMF01000002">
    <property type="protein sequence ID" value="TRL38341.1"/>
    <property type="molecule type" value="Genomic_DNA"/>
</dbReference>
<dbReference type="RefSeq" id="WP_142861355.1">
    <property type="nucleotide sequence ID" value="NZ_VJMF01000002.1"/>
</dbReference>